<organism evidence="2 3">
    <name type="scientific">Flavonifractor plautii 1_3_50AFAA</name>
    <dbReference type="NCBI Taxonomy" id="742738"/>
    <lineage>
        <taxon>Bacteria</taxon>
        <taxon>Bacillati</taxon>
        <taxon>Bacillota</taxon>
        <taxon>Clostridia</taxon>
        <taxon>Eubacteriales</taxon>
        <taxon>Oscillospiraceae</taxon>
        <taxon>Flavonifractor</taxon>
    </lineage>
</organism>
<proteinExistence type="predicted"/>
<dbReference type="InterPro" id="IPR046821">
    <property type="entry name" value="PDDEXK_11"/>
</dbReference>
<dbReference type="AlphaFoldDB" id="A0A096CFV0"/>
<evidence type="ECO:0000259" key="1">
    <source>
        <dbReference type="Pfam" id="PF20472"/>
    </source>
</evidence>
<name>A0A096CFV0_FLAPL</name>
<dbReference type="Pfam" id="PF20472">
    <property type="entry name" value="PDDEXK_11"/>
    <property type="match status" value="1"/>
</dbReference>
<dbReference type="RefSeq" id="WP_024725083.1">
    <property type="nucleotide sequence ID" value="NZ_KN174166.1"/>
</dbReference>
<dbReference type="HOGENOM" id="CLU_1692899_0_0_9"/>
<accession>A0A096CFV0</accession>
<gene>
    <name evidence="2" type="ORF">HMPREF9460_03442</name>
</gene>
<dbReference type="PATRIC" id="fig|742738.3.peg.3544"/>
<protein>
    <recommendedName>
        <fullName evidence="1">PD-(D/E)XK nuclease domain-containing protein</fullName>
    </recommendedName>
</protein>
<sequence>MPNNGNNFRHALAEYIRGWGEGLAVEEEKYIGWRFIGTPRKLDIVIMNPQNCRSMAIEAKLQETSGSAFEKLSYALDDCMAAPIPSIIVFSGRYIRDDMKAKLISSGHGIEVGYENGAIADRYELLKQRIYIELGMNYFPFLRP</sequence>
<dbReference type="GeneID" id="63972264"/>
<keyword evidence="3" id="KW-1185">Reference proteome</keyword>
<dbReference type="EMBL" id="ADLO01000104">
    <property type="protein sequence ID" value="KGF53757.1"/>
    <property type="molecule type" value="Genomic_DNA"/>
</dbReference>
<dbReference type="eggNOG" id="ENOG503346A">
    <property type="taxonomic scope" value="Bacteria"/>
</dbReference>
<feature type="domain" description="PD-(D/E)XK nuclease" evidence="1">
    <location>
        <begin position="24"/>
        <end position="93"/>
    </location>
</feature>
<evidence type="ECO:0000313" key="2">
    <source>
        <dbReference type="EMBL" id="KGF53757.1"/>
    </source>
</evidence>
<dbReference type="Proteomes" id="UP000029585">
    <property type="component" value="Unassembled WGS sequence"/>
</dbReference>
<reference evidence="2 3" key="1">
    <citation type="submission" date="2011-08" db="EMBL/GenBank/DDBJ databases">
        <title>The Genome Sequence of Clostridium orbiscindens 1_3_50AFAA.</title>
        <authorList>
            <consortium name="The Broad Institute Genome Sequencing Platform"/>
            <person name="Earl A."/>
            <person name="Ward D."/>
            <person name="Feldgarden M."/>
            <person name="Gevers D."/>
            <person name="Daigneault M."/>
            <person name="Strauss J."/>
            <person name="Allen-Vercoe E."/>
            <person name="Young S.K."/>
            <person name="Zeng Q."/>
            <person name="Gargeya S."/>
            <person name="Fitzgerald M."/>
            <person name="Haas B."/>
            <person name="Abouelleil A."/>
            <person name="Alvarado L."/>
            <person name="Arachchi H.M."/>
            <person name="Berlin A."/>
            <person name="Brown A."/>
            <person name="Chapman S.B."/>
            <person name="Chen Z."/>
            <person name="Dunbar C."/>
            <person name="Freedman E."/>
            <person name="Gearin G."/>
            <person name="Gellesch M."/>
            <person name="Goldberg J."/>
            <person name="Griggs A."/>
            <person name="Gujja S."/>
            <person name="Heiman D."/>
            <person name="Howarth C."/>
            <person name="Larson L."/>
            <person name="Lui A."/>
            <person name="MacDonald P.J.P."/>
            <person name="Montmayeur A."/>
            <person name="Murphy C."/>
            <person name="Neiman D."/>
            <person name="Pearson M."/>
            <person name="Priest M."/>
            <person name="Roberts A."/>
            <person name="Saif S."/>
            <person name="Shea T."/>
            <person name="Shenoy N."/>
            <person name="Sisk P."/>
            <person name="Stolte C."/>
            <person name="Sykes S."/>
            <person name="Wortman J."/>
            <person name="Nusbaum C."/>
            <person name="Birren B."/>
        </authorList>
    </citation>
    <scope>NUCLEOTIDE SEQUENCE [LARGE SCALE GENOMIC DNA]</scope>
    <source>
        <strain evidence="2 3">1_3_50AFAA</strain>
    </source>
</reference>
<comment type="caution">
    <text evidence="2">The sequence shown here is derived from an EMBL/GenBank/DDBJ whole genome shotgun (WGS) entry which is preliminary data.</text>
</comment>
<evidence type="ECO:0000313" key="3">
    <source>
        <dbReference type="Proteomes" id="UP000029585"/>
    </source>
</evidence>